<feature type="domain" description="Gram-positive cocci surface proteins LPxTG" evidence="6">
    <location>
        <begin position="1349"/>
        <end position="1382"/>
    </location>
</feature>
<proteinExistence type="predicted"/>
<gene>
    <name evidence="7" type="ORF">B7725_03440</name>
</gene>
<feature type="compositionally biased region" description="Polar residues" evidence="5">
    <location>
        <begin position="1000"/>
        <end position="1010"/>
    </location>
</feature>
<dbReference type="Pfam" id="PF18655">
    <property type="entry name" value="SHIRT"/>
    <property type="match status" value="8"/>
</dbReference>
<dbReference type="InterPro" id="IPR046473">
    <property type="entry name" value="Sgo0707-like_N2"/>
</dbReference>
<protein>
    <submittedName>
        <fullName evidence="7">Fibrillin</fullName>
    </submittedName>
</protein>
<feature type="compositionally biased region" description="Polar residues" evidence="5">
    <location>
        <begin position="742"/>
        <end position="751"/>
    </location>
</feature>
<sequence length="1382" mass="151406">MIKSKNRLKKTIVGMITFVLAFFLLPFQGLFAAPQEIKDDTDLSALSLYQFQLTTDNMSVVSKSSAVQQYHMDAPGFGDLQHKYPGYPMENFTLKVDKTKKEDQTFDKPLSLKFTNAGTVNGKQVDAYLTINKVTLHYINNSEAPAQMADVNKKTVNFFNVSNLWGANQFEIGNIAYVDEAHDDVMKNTFTVDADITAELKYSDGSEPDMKLVMKPTDIDANGLWNTKEAFYVTNYNTSVDKRVMNNRNNLEAVQEGDKTVWNAGPGGGTSGAEAENNISGLALRSVNNTMNFGYRSANYASATFSLYMEQVQFAPEKEVDPAQIPAQAGEAVTYKTLFKIPKPGKEIIAALSSLDFVDTFDDRLDFKDLTVDADGVVLAKDTDYTVEKSGQKVTVKMAAAYLNKDKAGTPIRITYNTVTNNKVGDKASGPIENIVAMQPDNLYFASNKVTTTLLYNKIHEFESGTPGKTLPQEVTNLLPAKVSGLANGTTVNPTQPTTTKVSVPEGNWVFKGYDKDSEVVENGDVKFIGKWEFTPAPTYKATHEFVSGTPGKELPQEVKSLLPADQTDLKDGSQATPTQPSQTEVKTAEGTWSFKSYDKASETINGADAHFVGTWEFTPAPTYKATHEFVSGTPGKDLPQEVKSLLPADQTDLKDGSQATPTQPSKTEVKTTEGTWSFKSYDKASETINGADAHFIGTWEFTPAPTYKATHEFVSGTPGKELPQEVKDLLPVDQTDLKDGSQATPTQPSKTEVKTAEGTWSFKSYDKASETINGADAHFVGTWEFTPAPTYKATHEFVSGTPGKELPQEVKDLLPVDQTDLKDGSQATPTQPSKTEVKTAEGTWSFKSYDKASETINGADAHFVGTWEFTPAPTYKATHEFVSGTPGKELPQEVKTLLPADQTDLKDGSKVTPTQPSQTEVKTAEGTWSFKSYDKTSETVNGSDVKFVGTWEFTASPAPTVTHKAVHEFVSGTPGKELPQEVKTLLPADQTDLKDGSKVTPTQPSQTEVKTAEGTWSFKSYDKTSETVNGSDVKFVGTWEFTASPAPTVTHKAVHEFVSGTPGKELPQEVKTLLPADQTDLKDGSKVTPTQPSQTEVKTAEGTWSFKSYDKASETINGADVKFTGTWEFTPAPTVRPITSFVDTKGNTLIPSEDGEQPKKDIPGYRFVETKKLPNGDTEHVYEKVKTSHKDKEGNEIPGYPSEDGEQPKKDIPGYRFVETKKLPNGDTEHVYEKVKTSHKDKEGNDIPGYPSEDGEQPKKDIPGYRFVETKKLPNGDTEHVYEKVKTSFKDKEGNEIPGNPSEDGEQPKKDIPGYRFVETKKLPNGDTVHVYEKIIPSVKPSKPAKELPNTGTEDHSSLAALGLLGVLSGFGLVARKKKED</sequence>
<dbReference type="NCBIfam" id="TIGR04308">
    <property type="entry name" value="repeat_SSSPR51"/>
    <property type="match status" value="4"/>
</dbReference>
<dbReference type="EMBL" id="NCUG01000016">
    <property type="protein sequence ID" value="ORO48430.1"/>
    <property type="molecule type" value="Genomic_DNA"/>
</dbReference>
<dbReference type="Pfam" id="PF18873">
    <property type="entry name" value="Sgo0707_N1"/>
    <property type="match status" value="1"/>
</dbReference>
<dbReference type="Pfam" id="PF18877">
    <property type="entry name" value="SSSPR-51"/>
    <property type="match status" value="4"/>
</dbReference>
<feature type="compositionally biased region" description="Basic and acidic residues" evidence="5">
    <location>
        <begin position="1184"/>
        <end position="1196"/>
    </location>
</feature>
<feature type="compositionally biased region" description="Basic and acidic residues" evidence="5">
    <location>
        <begin position="1287"/>
        <end position="1296"/>
    </location>
</feature>
<evidence type="ECO:0000313" key="7">
    <source>
        <dbReference type="EMBL" id="ORO48430.1"/>
    </source>
</evidence>
<keyword evidence="4" id="KW-0572">Peptidoglycan-anchor</keyword>
<accession>A0A1X1GNI1</accession>
<dbReference type="RefSeq" id="WP_084874576.1">
    <property type="nucleotide sequence ID" value="NZ_NCUG01000016.1"/>
</dbReference>
<name>A0A1X1GNI1_STROR</name>
<keyword evidence="2" id="KW-0964">Secreted</keyword>
<dbReference type="InterPro" id="IPR041030">
    <property type="entry name" value="SHIRT"/>
</dbReference>
<dbReference type="Pfam" id="PF00746">
    <property type="entry name" value="Gram_pos_anchor"/>
    <property type="match status" value="1"/>
</dbReference>
<keyword evidence="1" id="KW-0134">Cell wall</keyword>
<evidence type="ECO:0000256" key="1">
    <source>
        <dbReference type="ARBA" id="ARBA00022512"/>
    </source>
</evidence>
<feature type="region of interest" description="Disordered" evidence="5">
    <location>
        <begin position="820"/>
        <end position="840"/>
    </location>
</feature>
<feature type="compositionally biased region" description="Basic and acidic residues" evidence="5">
    <location>
        <begin position="1257"/>
        <end position="1274"/>
    </location>
</feature>
<feature type="region of interest" description="Disordered" evidence="5">
    <location>
        <begin position="1184"/>
        <end position="1274"/>
    </location>
</feature>
<feature type="region of interest" description="Disordered" evidence="5">
    <location>
        <begin position="649"/>
        <end position="673"/>
    </location>
</feature>
<dbReference type="NCBIfam" id="TIGR01167">
    <property type="entry name" value="LPXTG_anchor"/>
    <property type="match status" value="1"/>
</dbReference>
<keyword evidence="3" id="KW-0732">Signal</keyword>
<evidence type="ECO:0000259" key="6">
    <source>
        <dbReference type="PROSITE" id="PS50847"/>
    </source>
</evidence>
<dbReference type="InterPro" id="IPR019931">
    <property type="entry name" value="LPXTG_anchor"/>
</dbReference>
<dbReference type="InterPro" id="IPR027579">
    <property type="entry name" value="SSSPR51_Rpt"/>
</dbReference>
<feature type="compositionally biased region" description="Basic and acidic residues" evidence="5">
    <location>
        <begin position="1207"/>
        <end position="1246"/>
    </location>
</feature>
<feature type="region of interest" description="Disordered" evidence="5">
    <location>
        <begin position="567"/>
        <end position="588"/>
    </location>
</feature>
<feature type="compositionally biased region" description="Polar residues" evidence="5">
    <location>
        <begin position="658"/>
        <end position="673"/>
    </location>
</feature>
<evidence type="ECO:0000256" key="5">
    <source>
        <dbReference type="SAM" id="MobiDB-lite"/>
    </source>
</evidence>
<feature type="region of interest" description="Disordered" evidence="5">
    <location>
        <begin position="1287"/>
        <end position="1314"/>
    </location>
</feature>
<feature type="region of interest" description="Disordered" evidence="5">
    <location>
        <begin position="992"/>
        <end position="1011"/>
    </location>
</feature>
<feature type="compositionally biased region" description="Polar residues" evidence="5">
    <location>
        <begin position="826"/>
        <end position="835"/>
    </location>
</feature>
<dbReference type="Pfam" id="PF20623">
    <property type="entry name" value="Sgo0707_N2"/>
    <property type="match status" value="1"/>
</dbReference>
<dbReference type="Gene3D" id="2.60.40.740">
    <property type="match status" value="1"/>
</dbReference>
<comment type="caution">
    <text evidence="7">The sequence shown here is derived from an EMBL/GenBank/DDBJ whole genome shotgun (WGS) entry which is preliminary data.</text>
</comment>
<feature type="compositionally biased region" description="Polar residues" evidence="5">
    <location>
        <begin position="574"/>
        <end position="586"/>
    </location>
</feature>
<organism evidence="7 8">
    <name type="scientific">Streptococcus oralis subsp. tigurinus</name>
    <dbReference type="NCBI Taxonomy" id="1077464"/>
    <lineage>
        <taxon>Bacteria</taxon>
        <taxon>Bacillati</taxon>
        <taxon>Bacillota</taxon>
        <taxon>Bacilli</taxon>
        <taxon>Lactobacillales</taxon>
        <taxon>Streptococcaceae</taxon>
        <taxon>Streptococcus</taxon>
    </lineage>
</organism>
<evidence type="ECO:0000256" key="4">
    <source>
        <dbReference type="ARBA" id="ARBA00023088"/>
    </source>
</evidence>
<feature type="region of interest" description="Disordered" evidence="5">
    <location>
        <begin position="736"/>
        <end position="756"/>
    </location>
</feature>
<evidence type="ECO:0000313" key="8">
    <source>
        <dbReference type="Proteomes" id="UP000193030"/>
    </source>
</evidence>
<dbReference type="PROSITE" id="PS50847">
    <property type="entry name" value="GRAM_POS_ANCHORING"/>
    <property type="match status" value="1"/>
</dbReference>
<reference evidence="7 8" key="1">
    <citation type="journal article" date="2016" name="Eur. J. Clin. Microbiol. Infect. Dis.">
        <title>Whole genome sequencing as a tool for phylogenetic analysis of clinical strains of Mitis group streptococci.</title>
        <authorList>
            <person name="Rasmussen L.H."/>
            <person name="Dargis R."/>
            <person name="Hojholt K."/>
            <person name="Christensen J.J."/>
            <person name="Skovgaard O."/>
            <person name="Justesen U.S."/>
            <person name="Rosenvinge F.S."/>
            <person name="Moser C."/>
            <person name="Lukjancenko O."/>
            <person name="Rasmussen S."/>
            <person name="Nielsen X.C."/>
        </authorList>
    </citation>
    <scope>NUCLEOTIDE SEQUENCE [LARGE SCALE GENOMIC DNA]</scope>
    <source>
        <strain evidence="7 8">OD_314165_09</strain>
    </source>
</reference>
<dbReference type="Proteomes" id="UP000193030">
    <property type="component" value="Unassembled WGS sequence"/>
</dbReference>
<evidence type="ECO:0000256" key="3">
    <source>
        <dbReference type="ARBA" id="ARBA00022729"/>
    </source>
</evidence>
<evidence type="ECO:0000256" key="2">
    <source>
        <dbReference type="ARBA" id="ARBA00022525"/>
    </source>
</evidence>
<dbReference type="InterPro" id="IPR043630">
    <property type="entry name" value="Sgo0707_N1"/>
</dbReference>